<dbReference type="EMBL" id="BAAANT010000004">
    <property type="protein sequence ID" value="GAA2134018.1"/>
    <property type="molecule type" value="Genomic_DNA"/>
</dbReference>
<reference evidence="2 3" key="1">
    <citation type="journal article" date="2019" name="Int. J. Syst. Evol. Microbiol.">
        <title>The Global Catalogue of Microorganisms (GCM) 10K type strain sequencing project: providing services to taxonomists for standard genome sequencing and annotation.</title>
        <authorList>
            <consortium name="The Broad Institute Genomics Platform"/>
            <consortium name="The Broad Institute Genome Sequencing Center for Infectious Disease"/>
            <person name="Wu L."/>
            <person name="Ma J."/>
        </authorList>
    </citation>
    <scope>NUCLEOTIDE SEQUENCE [LARGE SCALE GENOMIC DNA]</scope>
    <source>
        <strain evidence="2 3">JCM 14560</strain>
    </source>
</reference>
<gene>
    <name evidence="2" type="ORF">GCM10009760_10830</name>
</gene>
<name>A0ABN2YYG1_9ACTN</name>
<sequence>MLCPCAGSAADTPADAPADTPAEPSTVQSTTTMVETIRYFLVILEPRLRREWTPSGFHPVPGIAIVPAPRSTLGAVPARTVRAGRTPDGASGAGRATVGGG</sequence>
<evidence type="ECO:0000256" key="1">
    <source>
        <dbReference type="SAM" id="MobiDB-lite"/>
    </source>
</evidence>
<proteinExistence type="predicted"/>
<comment type="caution">
    <text evidence="2">The sequence shown here is derived from an EMBL/GenBank/DDBJ whole genome shotgun (WGS) entry which is preliminary data.</text>
</comment>
<organism evidence="2 3">
    <name type="scientific">Kitasatospora kazusensis</name>
    <dbReference type="NCBI Taxonomy" id="407974"/>
    <lineage>
        <taxon>Bacteria</taxon>
        <taxon>Bacillati</taxon>
        <taxon>Actinomycetota</taxon>
        <taxon>Actinomycetes</taxon>
        <taxon>Kitasatosporales</taxon>
        <taxon>Streptomycetaceae</taxon>
        <taxon>Kitasatospora</taxon>
    </lineage>
</organism>
<feature type="region of interest" description="Disordered" evidence="1">
    <location>
        <begin position="1"/>
        <end position="30"/>
    </location>
</feature>
<protein>
    <submittedName>
        <fullName evidence="2">Uncharacterized protein</fullName>
    </submittedName>
</protein>
<feature type="region of interest" description="Disordered" evidence="1">
    <location>
        <begin position="80"/>
        <end position="101"/>
    </location>
</feature>
<evidence type="ECO:0000313" key="2">
    <source>
        <dbReference type="EMBL" id="GAA2134018.1"/>
    </source>
</evidence>
<keyword evidence="3" id="KW-1185">Reference proteome</keyword>
<feature type="compositionally biased region" description="Low complexity" evidence="1">
    <location>
        <begin position="9"/>
        <end position="22"/>
    </location>
</feature>
<accession>A0ABN2YYG1</accession>
<dbReference type="Proteomes" id="UP001422759">
    <property type="component" value="Unassembled WGS sequence"/>
</dbReference>
<evidence type="ECO:0000313" key="3">
    <source>
        <dbReference type="Proteomes" id="UP001422759"/>
    </source>
</evidence>